<reference evidence="4" key="1">
    <citation type="submission" date="2016-09" db="EMBL/GenBank/DDBJ databases">
        <title>Acidihalobacter prosperus F5.</title>
        <authorList>
            <person name="Khaleque H.N."/>
            <person name="Ramsay J.P."/>
            <person name="Kaksonen A.H."/>
            <person name="Boxall N.J."/>
            <person name="Watkin E.L.J."/>
        </authorList>
    </citation>
    <scope>NUCLEOTIDE SEQUENCE [LARGE SCALE GENOMIC DNA]</scope>
    <source>
        <strain evidence="4">F5</strain>
    </source>
</reference>
<dbReference type="RefSeq" id="WP_070078621.1">
    <property type="nucleotide sequence ID" value="NZ_CP017415.1"/>
</dbReference>
<gene>
    <name evidence="3" type="ORF">BI364_10060</name>
</gene>
<organism evidence="3 4">
    <name type="scientific">Acidihalobacter yilgarnensis</name>
    <dbReference type="NCBI Taxonomy" id="2819280"/>
    <lineage>
        <taxon>Bacteria</taxon>
        <taxon>Pseudomonadati</taxon>
        <taxon>Pseudomonadota</taxon>
        <taxon>Gammaproteobacteria</taxon>
        <taxon>Chromatiales</taxon>
        <taxon>Ectothiorhodospiraceae</taxon>
        <taxon>Acidihalobacter</taxon>
    </lineage>
</organism>
<evidence type="ECO:0000313" key="3">
    <source>
        <dbReference type="EMBL" id="AOU98257.1"/>
    </source>
</evidence>
<feature type="compositionally biased region" description="Low complexity" evidence="1">
    <location>
        <begin position="222"/>
        <end position="268"/>
    </location>
</feature>
<feature type="region of interest" description="Disordered" evidence="1">
    <location>
        <begin position="215"/>
        <end position="291"/>
    </location>
</feature>
<dbReference type="InterPro" id="IPR006538">
    <property type="entry name" value="CobT"/>
</dbReference>
<sequence length="576" mass="62357">MNKAKNLARSLPAVCRALTGQKGIKLVFRGPPRTDGNTIYSNPLPLDADERQTRIITGDIDHECGHVLYTDFSAAEKQLGSVDPKRRQFVHNLHNAIEDTFIERRLGEEYLGCRENLKLSVEYMAQDEKAPSSTLAPGPALTHYVDTWGRMHVLGHDVEKLHAPLIKPVEEALGENGRVRLNALLSQHLYSVDSTEAGFKLTRKIEKLLEEIADEADEEQQQQDQQHQGAQGNQAGNDNGSGASNDATENDSGAPASGGQPSGDDSGQNAPNAGDEKAQTGGHGAGGGEAIRAMMNDNPEVKSLLDRSKAAEQAINEATAEAEGGFTAGESLHDGFGGKNADAYHQLEETVWGETRELQRRIVAEYQSMTRRRQMVSEEGRLDSRRLHRALMGDRRIYRHKVKRPLPYPAVSVVLDCSGSMAGQEILLAKQALIVLAEVNEIINVKTELLAFAGSSVHILKHFEQPLQTAHAIIGGVAASGGTPTAEALWHAGLRLAARREERKLLMIATDGMPNNLPAAQAVAQRVVNSGIELYGLGIGADAVQQFCPRYSVLSNPTQIAEAVLSALRSRLMAAA</sequence>
<dbReference type="SMART" id="SM00327">
    <property type="entry name" value="VWA"/>
    <property type="match status" value="1"/>
</dbReference>
<protein>
    <recommendedName>
        <fullName evidence="2">VWFA domain-containing protein</fullName>
    </recommendedName>
</protein>
<dbReference type="GO" id="GO:0009236">
    <property type="term" value="P:cobalamin biosynthetic process"/>
    <property type="evidence" value="ECO:0007669"/>
    <property type="project" value="InterPro"/>
</dbReference>
<dbReference type="Gene3D" id="3.40.50.410">
    <property type="entry name" value="von Willebrand factor, type A domain"/>
    <property type="match status" value="1"/>
</dbReference>
<dbReference type="InterPro" id="IPR002035">
    <property type="entry name" value="VWF_A"/>
</dbReference>
<name>A0A1D8IP55_9GAMM</name>
<dbReference type="PROSITE" id="PS50234">
    <property type="entry name" value="VWFA"/>
    <property type="match status" value="1"/>
</dbReference>
<evidence type="ECO:0000256" key="1">
    <source>
        <dbReference type="SAM" id="MobiDB-lite"/>
    </source>
</evidence>
<accession>A0A1D8IP55</accession>
<dbReference type="EMBL" id="CP017415">
    <property type="protein sequence ID" value="AOU98257.1"/>
    <property type="molecule type" value="Genomic_DNA"/>
</dbReference>
<keyword evidence="4" id="KW-1185">Reference proteome</keyword>
<dbReference type="SUPFAM" id="SSF53300">
    <property type="entry name" value="vWA-like"/>
    <property type="match status" value="1"/>
</dbReference>
<dbReference type="PANTHER" id="PTHR41248:SF1">
    <property type="entry name" value="NORD PROTEIN"/>
    <property type="match status" value="1"/>
</dbReference>
<dbReference type="PANTHER" id="PTHR41248">
    <property type="entry name" value="NORD PROTEIN"/>
    <property type="match status" value="1"/>
</dbReference>
<dbReference type="Pfam" id="PF00092">
    <property type="entry name" value="VWA"/>
    <property type="match status" value="1"/>
</dbReference>
<dbReference type="InterPro" id="IPR051928">
    <property type="entry name" value="NorD/CobT"/>
</dbReference>
<evidence type="ECO:0000259" key="2">
    <source>
        <dbReference type="PROSITE" id="PS50234"/>
    </source>
</evidence>
<evidence type="ECO:0000313" key="4">
    <source>
        <dbReference type="Proteomes" id="UP000095401"/>
    </source>
</evidence>
<proteinExistence type="predicted"/>
<feature type="domain" description="VWFA" evidence="2">
    <location>
        <begin position="410"/>
        <end position="542"/>
    </location>
</feature>
<dbReference type="InterPro" id="IPR036465">
    <property type="entry name" value="vWFA_dom_sf"/>
</dbReference>
<dbReference type="AlphaFoldDB" id="A0A1D8IP55"/>
<dbReference type="Proteomes" id="UP000095401">
    <property type="component" value="Chromosome"/>
</dbReference>
<dbReference type="Pfam" id="PF06213">
    <property type="entry name" value="CobT"/>
    <property type="match status" value="1"/>
</dbReference>
<dbReference type="KEGG" id="aprs:BI364_10060"/>